<dbReference type="Proteomes" id="UP000321328">
    <property type="component" value="Unassembled WGS sequence"/>
</dbReference>
<dbReference type="STRING" id="1123024.GCA_000423625_04417"/>
<sequence>MTAFDPIPGELPALGSDHDILIIAGSRPAVARLAPVATVIADANRIRGLTVATGPDPMGVHGAFEALGAPADITLLLCEPPGNAPAAVAATLMPWLDDLMAELDPPAIMVYGGG</sequence>
<organism evidence="1 2">
    <name type="scientific">Pseudonocardia asaccharolytica DSM 44247 = NBRC 16224</name>
    <dbReference type="NCBI Taxonomy" id="1123024"/>
    <lineage>
        <taxon>Bacteria</taxon>
        <taxon>Bacillati</taxon>
        <taxon>Actinomycetota</taxon>
        <taxon>Actinomycetes</taxon>
        <taxon>Pseudonocardiales</taxon>
        <taxon>Pseudonocardiaceae</taxon>
        <taxon>Pseudonocardia</taxon>
    </lineage>
</organism>
<comment type="caution">
    <text evidence="1">The sequence shown here is derived from an EMBL/GenBank/DDBJ whole genome shotgun (WGS) entry which is preliminary data.</text>
</comment>
<protein>
    <recommendedName>
        <fullName evidence="3">UDP-N-acetylglucosamine 2-epimerase domain-containing protein</fullName>
    </recommendedName>
</protein>
<dbReference type="Gene3D" id="3.40.50.2000">
    <property type="entry name" value="Glycogen Phosphorylase B"/>
    <property type="match status" value="1"/>
</dbReference>
<name>A0A511D5D4_9PSEU</name>
<dbReference type="RefSeq" id="WP_028931641.1">
    <property type="nucleotide sequence ID" value="NZ_AUII01000033.1"/>
</dbReference>
<dbReference type="SUPFAM" id="SSF53756">
    <property type="entry name" value="UDP-Glycosyltransferase/glycogen phosphorylase"/>
    <property type="match status" value="1"/>
</dbReference>
<evidence type="ECO:0000313" key="1">
    <source>
        <dbReference type="EMBL" id="GEL20009.1"/>
    </source>
</evidence>
<evidence type="ECO:0008006" key="3">
    <source>
        <dbReference type="Google" id="ProtNLM"/>
    </source>
</evidence>
<accession>A0A511D5D4</accession>
<keyword evidence="2" id="KW-1185">Reference proteome</keyword>
<evidence type="ECO:0000313" key="2">
    <source>
        <dbReference type="Proteomes" id="UP000321328"/>
    </source>
</evidence>
<gene>
    <name evidence="1" type="ORF">PA7_38460</name>
</gene>
<proteinExistence type="predicted"/>
<dbReference type="AlphaFoldDB" id="A0A511D5D4"/>
<dbReference type="OrthoDB" id="9803238at2"/>
<reference evidence="1 2" key="1">
    <citation type="submission" date="2019-07" db="EMBL/GenBank/DDBJ databases">
        <title>Whole genome shotgun sequence of Pseudonocardia asaccharolytica NBRC 16224.</title>
        <authorList>
            <person name="Hosoyama A."/>
            <person name="Uohara A."/>
            <person name="Ohji S."/>
            <person name="Ichikawa N."/>
        </authorList>
    </citation>
    <scope>NUCLEOTIDE SEQUENCE [LARGE SCALE GENOMIC DNA]</scope>
    <source>
        <strain evidence="1 2">NBRC 16224</strain>
    </source>
</reference>
<dbReference type="EMBL" id="BJVI01000053">
    <property type="protein sequence ID" value="GEL20009.1"/>
    <property type="molecule type" value="Genomic_DNA"/>
</dbReference>